<reference evidence="5" key="1">
    <citation type="journal article" date="2019" name="Int. J. Syst. Evol. Microbiol.">
        <title>The Global Catalogue of Microorganisms (GCM) 10K type strain sequencing project: providing services to taxonomists for standard genome sequencing and annotation.</title>
        <authorList>
            <consortium name="The Broad Institute Genomics Platform"/>
            <consortium name="The Broad Institute Genome Sequencing Center for Infectious Disease"/>
            <person name="Wu L."/>
            <person name="Ma J."/>
        </authorList>
    </citation>
    <scope>NUCLEOTIDE SEQUENCE [LARGE SCALE GENOMIC DNA]</scope>
    <source>
        <strain evidence="5">CGMCC 4.7643</strain>
    </source>
</reference>
<dbReference type="NCBIfam" id="TIGR00996">
    <property type="entry name" value="Mtu_fam_mce"/>
    <property type="match status" value="1"/>
</dbReference>
<proteinExistence type="predicted"/>
<feature type="region of interest" description="Disordered" evidence="1">
    <location>
        <begin position="347"/>
        <end position="368"/>
    </location>
</feature>
<dbReference type="Pfam" id="PF11887">
    <property type="entry name" value="Mce4_CUP1"/>
    <property type="match status" value="1"/>
</dbReference>
<gene>
    <name evidence="4" type="ORF">ACFSYJ_35305</name>
</gene>
<evidence type="ECO:0000313" key="4">
    <source>
        <dbReference type="EMBL" id="MFD2463930.1"/>
    </source>
</evidence>
<organism evidence="4 5">
    <name type="scientific">Amycolatopsis samaneae</name>
    <dbReference type="NCBI Taxonomy" id="664691"/>
    <lineage>
        <taxon>Bacteria</taxon>
        <taxon>Bacillati</taxon>
        <taxon>Actinomycetota</taxon>
        <taxon>Actinomycetes</taxon>
        <taxon>Pseudonocardiales</taxon>
        <taxon>Pseudonocardiaceae</taxon>
        <taxon>Amycolatopsis</taxon>
    </lineage>
</organism>
<keyword evidence="5" id="KW-1185">Reference proteome</keyword>
<feature type="compositionally biased region" description="Polar residues" evidence="1">
    <location>
        <begin position="353"/>
        <end position="368"/>
    </location>
</feature>
<dbReference type="Proteomes" id="UP001597419">
    <property type="component" value="Unassembled WGS sequence"/>
</dbReference>
<sequence length="368" mass="38415">MLTRFVRAQIVVFVVIAVLGVAYVGATYAGLDKLVLDRGYTVKARFTSGGGIFTNAEVAYRGVPVGRVGDLRLVSSGIEVDLRIDPGAPSIPADTEAVVADRSAVGEQYVDLRPRRDNGLMLRDGSVIAQDDTKIPLPVDVVLSSVDSFAASVPKPALRTVVDELYNATSDAGPALDQLVGRGIEFVKAASAHVAPLTTFVTDAHTVLDTQIQQAEAIRSFGTNAKLLAETLKNSDGDLRKLIPAVPSAANEVSTLLRDAGPNLGVLLANLLTTADVLRTRRNGIEQLLVTAPKAVAAGSAIVGPDGAHIGLSLTFFDPPPCVTGYTTGYRDGLDTSARPLNTAARCALPQGDPTNVRGSQNAPAGGR</sequence>
<dbReference type="InterPro" id="IPR005693">
    <property type="entry name" value="Mce"/>
</dbReference>
<evidence type="ECO:0000259" key="2">
    <source>
        <dbReference type="Pfam" id="PF02470"/>
    </source>
</evidence>
<evidence type="ECO:0000259" key="3">
    <source>
        <dbReference type="Pfam" id="PF11887"/>
    </source>
</evidence>
<evidence type="ECO:0000256" key="1">
    <source>
        <dbReference type="SAM" id="MobiDB-lite"/>
    </source>
</evidence>
<evidence type="ECO:0000313" key="5">
    <source>
        <dbReference type="Proteomes" id="UP001597419"/>
    </source>
</evidence>
<dbReference type="InterPro" id="IPR024516">
    <property type="entry name" value="Mce_C"/>
</dbReference>
<feature type="domain" description="Mammalian cell entry C-terminal" evidence="3">
    <location>
        <begin position="122"/>
        <end position="309"/>
    </location>
</feature>
<dbReference type="EMBL" id="JBHUKU010000022">
    <property type="protein sequence ID" value="MFD2463930.1"/>
    <property type="molecule type" value="Genomic_DNA"/>
</dbReference>
<dbReference type="Pfam" id="PF02470">
    <property type="entry name" value="MlaD"/>
    <property type="match status" value="1"/>
</dbReference>
<accession>A0ABW5GSU4</accession>
<name>A0ABW5GSU4_9PSEU</name>
<dbReference type="PANTHER" id="PTHR33371">
    <property type="entry name" value="INTERMEMBRANE PHOSPHOLIPID TRANSPORT SYSTEM BINDING PROTEIN MLAD-RELATED"/>
    <property type="match status" value="1"/>
</dbReference>
<dbReference type="InterPro" id="IPR003399">
    <property type="entry name" value="Mce/MlaD"/>
</dbReference>
<feature type="domain" description="Mce/MlaD" evidence="2">
    <location>
        <begin position="38"/>
        <end position="114"/>
    </location>
</feature>
<dbReference type="RefSeq" id="WP_345386150.1">
    <property type="nucleotide sequence ID" value="NZ_BAABHG010000001.1"/>
</dbReference>
<dbReference type="InterPro" id="IPR052336">
    <property type="entry name" value="MlaD_Phospholipid_Transporter"/>
</dbReference>
<dbReference type="PANTHER" id="PTHR33371:SF16">
    <property type="entry name" value="MCE-FAMILY PROTEIN MCE3F"/>
    <property type="match status" value="1"/>
</dbReference>
<protein>
    <submittedName>
        <fullName evidence="4">MlaD family protein</fullName>
    </submittedName>
</protein>
<comment type="caution">
    <text evidence="4">The sequence shown here is derived from an EMBL/GenBank/DDBJ whole genome shotgun (WGS) entry which is preliminary data.</text>
</comment>